<accession>A0A8S5P8D9</accession>
<name>A0A8S5P8D9_9CAUD</name>
<keyword evidence="1" id="KW-0472">Membrane</keyword>
<proteinExistence type="predicted"/>
<sequence length="44" mass="5298">MFGDEDDELYERVQDEDTHIAKTIVAVWLGGYFLVHFFVWYLTK</sequence>
<protein>
    <submittedName>
        <fullName evidence="2">Uncharacterized protein</fullName>
    </submittedName>
</protein>
<feature type="transmembrane region" description="Helical" evidence="1">
    <location>
        <begin position="20"/>
        <end position="42"/>
    </location>
</feature>
<evidence type="ECO:0000313" key="2">
    <source>
        <dbReference type="EMBL" id="DAE03334.1"/>
    </source>
</evidence>
<dbReference type="EMBL" id="BK015364">
    <property type="protein sequence ID" value="DAE03334.1"/>
    <property type="molecule type" value="Genomic_DNA"/>
</dbReference>
<keyword evidence="1" id="KW-0812">Transmembrane</keyword>
<evidence type="ECO:0000256" key="1">
    <source>
        <dbReference type="SAM" id="Phobius"/>
    </source>
</evidence>
<reference evidence="2" key="1">
    <citation type="journal article" date="2021" name="Proc. Natl. Acad. Sci. U.S.A.">
        <title>A Catalog of Tens of Thousands of Viruses from Human Metagenomes Reveals Hidden Associations with Chronic Diseases.</title>
        <authorList>
            <person name="Tisza M.J."/>
            <person name="Buck C.B."/>
        </authorList>
    </citation>
    <scope>NUCLEOTIDE SEQUENCE</scope>
    <source>
        <strain evidence="2">Ct9R41</strain>
    </source>
</reference>
<organism evidence="2">
    <name type="scientific">Podoviridae sp. ct9R41</name>
    <dbReference type="NCBI Taxonomy" id="2825227"/>
    <lineage>
        <taxon>Viruses</taxon>
        <taxon>Duplodnaviria</taxon>
        <taxon>Heunggongvirae</taxon>
        <taxon>Uroviricota</taxon>
        <taxon>Caudoviricetes</taxon>
    </lineage>
</organism>
<keyword evidence="1" id="KW-1133">Transmembrane helix</keyword>